<name>A0A0G4EHI3_VITBC</name>
<evidence type="ECO:0000313" key="2">
    <source>
        <dbReference type="EMBL" id="CEL95480.1"/>
    </source>
</evidence>
<evidence type="ECO:0000313" key="3">
    <source>
        <dbReference type="Proteomes" id="UP000041254"/>
    </source>
</evidence>
<protein>
    <submittedName>
        <fullName evidence="2">Uncharacterized protein</fullName>
    </submittedName>
</protein>
<proteinExistence type="predicted"/>
<organism evidence="2 3">
    <name type="scientific">Vitrella brassicaformis (strain CCMP3155)</name>
    <dbReference type="NCBI Taxonomy" id="1169540"/>
    <lineage>
        <taxon>Eukaryota</taxon>
        <taxon>Sar</taxon>
        <taxon>Alveolata</taxon>
        <taxon>Colpodellida</taxon>
        <taxon>Vitrellaceae</taxon>
        <taxon>Vitrella</taxon>
    </lineage>
</organism>
<feature type="region of interest" description="Disordered" evidence="1">
    <location>
        <begin position="376"/>
        <end position="465"/>
    </location>
</feature>
<evidence type="ECO:0000256" key="1">
    <source>
        <dbReference type="SAM" id="MobiDB-lite"/>
    </source>
</evidence>
<gene>
    <name evidence="2" type="ORF">Vbra_11910</name>
</gene>
<feature type="region of interest" description="Disordered" evidence="1">
    <location>
        <begin position="204"/>
        <end position="293"/>
    </location>
</feature>
<reference evidence="2 3" key="1">
    <citation type="submission" date="2014-11" db="EMBL/GenBank/DDBJ databases">
        <authorList>
            <person name="Zhu J."/>
            <person name="Qi W."/>
            <person name="Song R."/>
        </authorList>
    </citation>
    <scope>NUCLEOTIDE SEQUENCE [LARGE SCALE GENOMIC DNA]</scope>
</reference>
<dbReference type="VEuPathDB" id="CryptoDB:Vbra_11910"/>
<dbReference type="Proteomes" id="UP000041254">
    <property type="component" value="Unassembled WGS sequence"/>
</dbReference>
<sequence>MEDDISRLLPVFALLGGYESPPRWHESWMERLGMRFQSWLGLNFVSQACPDVFRSRDYYHNLSRGSVQAFKMTMQKSYEGDLSDLEDVVESRLLKLITKWLERVNQKGLKVQCQLEDVHVQGFGRLAIVLGAHRGQALGKRVVYRMMGHYLVVPPSIVPSNKDSTEPKKSFNEVVREVEGLMRQGGVVRQEVLLSARQSLALVRPQPPTAAKPGAAAGAGTGGESAKPTEEARVAEATTEAAETRDAAGVDGVGAASESDQTKKTRTSEVSYVDQSSSAAADGSAGKEERTGGGEAVEAVEVVYGSTKKMRAFHTIMLEMPLHPVTLPMAQFAETQGEGYPDVEYEANHWTICDINDALLGNPPLPLPPTTGYINVEVTGDWDPPEAAPQEAKTTDAASQEPKTEASPAPSQNPPSPSGSDESETDKDKTRADGEAPAEGREGAPEASDKGDDRRNDEEVKKKRV</sequence>
<dbReference type="InParanoid" id="A0A0G4EHI3"/>
<accession>A0A0G4EHI3</accession>
<feature type="compositionally biased region" description="Basic and acidic residues" evidence="1">
    <location>
        <begin position="426"/>
        <end position="465"/>
    </location>
</feature>
<keyword evidence="3" id="KW-1185">Reference proteome</keyword>
<dbReference type="EMBL" id="CDMY01000227">
    <property type="protein sequence ID" value="CEL95480.1"/>
    <property type="molecule type" value="Genomic_DNA"/>
</dbReference>
<dbReference type="AlphaFoldDB" id="A0A0G4EHI3"/>